<sequence>EFPTFDNNKYQDSLKTIYNISEKLLAEQKNSPVRETDLLPLLTKANDNLPIDKQLTHNELVNHLHKEILDIFPDCDYHPAFDQIEHLKCLECVFKKVLRIILP</sequence>
<reference evidence="1" key="1">
    <citation type="submission" date="2021-06" db="EMBL/GenBank/DDBJ databases">
        <authorList>
            <person name="Kallberg Y."/>
            <person name="Tangrot J."/>
            <person name="Rosling A."/>
        </authorList>
    </citation>
    <scope>NUCLEOTIDE SEQUENCE</scope>
    <source>
        <strain evidence="1">IN212</strain>
    </source>
</reference>
<gene>
    <name evidence="1" type="ORF">RFULGI_LOCUS19290</name>
</gene>
<comment type="caution">
    <text evidence="1">The sequence shown here is derived from an EMBL/GenBank/DDBJ whole genome shotgun (WGS) entry which is preliminary data.</text>
</comment>
<dbReference type="InterPro" id="IPR036396">
    <property type="entry name" value="Cyt_P450_sf"/>
</dbReference>
<dbReference type="EMBL" id="CAJVPZ010093268">
    <property type="protein sequence ID" value="CAG8816740.1"/>
    <property type="molecule type" value="Genomic_DNA"/>
</dbReference>
<dbReference type="OrthoDB" id="1470350at2759"/>
<accession>A0A9N9PFR0</accession>
<feature type="non-terminal residue" evidence="1">
    <location>
        <position position="103"/>
    </location>
</feature>
<feature type="non-terminal residue" evidence="1">
    <location>
        <position position="1"/>
    </location>
</feature>
<name>A0A9N9PFR0_9GLOM</name>
<protein>
    <submittedName>
        <fullName evidence="1">11595_t:CDS:1</fullName>
    </submittedName>
</protein>
<dbReference type="Proteomes" id="UP000789396">
    <property type="component" value="Unassembled WGS sequence"/>
</dbReference>
<proteinExistence type="predicted"/>
<evidence type="ECO:0000313" key="1">
    <source>
        <dbReference type="EMBL" id="CAG8816740.1"/>
    </source>
</evidence>
<dbReference type="AlphaFoldDB" id="A0A9N9PFR0"/>
<dbReference type="GO" id="GO:0016705">
    <property type="term" value="F:oxidoreductase activity, acting on paired donors, with incorporation or reduction of molecular oxygen"/>
    <property type="evidence" value="ECO:0007669"/>
    <property type="project" value="InterPro"/>
</dbReference>
<dbReference type="GO" id="GO:0005506">
    <property type="term" value="F:iron ion binding"/>
    <property type="evidence" value="ECO:0007669"/>
    <property type="project" value="InterPro"/>
</dbReference>
<dbReference type="GO" id="GO:0004497">
    <property type="term" value="F:monooxygenase activity"/>
    <property type="evidence" value="ECO:0007669"/>
    <property type="project" value="InterPro"/>
</dbReference>
<dbReference type="GO" id="GO:0020037">
    <property type="term" value="F:heme binding"/>
    <property type="evidence" value="ECO:0007669"/>
    <property type="project" value="InterPro"/>
</dbReference>
<organism evidence="1 2">
    <name type="scientific">Racocetra fulgida</name>
    <dbReference type="NCBI Taxonomy" id="60492"/>
    <lineage>
        <taxon>Eukaryota</taxon>
        <taxon>Fungi</taxon>
        <taxon>Fungi incertae sedis</taxon>
        <taxon>Mucoromycota</taxon>
        <taxon>Glomeromycotina</taxon>
        <taxon>Glomeromycetes</taxon>
        <taxon>Diversisporales</taxon>
        <taxon>Gigasporaceae</taxon>
        <taxon>Racocetra</taxon>
    </lineage>
</organism>
<evidence type="ECO:0000313" key="2">
    <source>
        <dbReference type="Proteomes" id="UP000789396"/>
    </source>
</evidence>
<keyword evidence="2" id="KW-1185">Reference proteome</keyword>
<dbReference type="SUPFAM" id="SSF48264">
    <property type="entry name" value="Cytochrome P450"/>
    <property type="match status" value="1"/>
</dbReference>